<feature type="region of interest" description="Disordered" evidence="1">
    <location>
        <begin position="155"/>
        <end position="177"/>
    </location>
</feature>
<comment type="caution">
    <text evidence="2">The sequence shown here is derived from an EMBL/GenBank/DDBJ whole genome shotgun (WGS) entry which is preliminary data.</text>
</comment>
<name>A0A0F9VIM4_9ZZZZ</name>
<accession>A0A0F9VIM4</accession>
<protein>
    <submittedName>
        <fullName evidence="2">Uncharacterized protein</fullName>
    </submittedName>
</protein>
<organism evidence="2">
    <name type="scientific">marine sediment metagenome</name>
    <dbReference type="NCBI Taxonomy" id="412755"/>
    <lineage>
        <taxon>unclassified sequences</taxon>
        <taxon>metagenomes</taxon>
        <taxon>ecological metagenomes</taxon>
    </lineage>
</organism>
<evidence type="ECO:0000256" key="1">
    <source>
        <dbReference type="SAM" id="MobiDB-lite"/>
    </source>
</evidence>
<dbReference type="AlphaFoldDB" id="A0A0F9VIM4"/>
<feature type="region of interest" description="Disordered" evidence="1">
    <location>
        <begin position="1"/>
        <end position="25"/>
    </location>
</feature>
<gene>
    <name evidence="2" type="ORF">LCGC14_0401640</name>
</gene>
<reference evidence="2" key="1">
    <citation type="journal article" date="2015" name="Nature">
        <title>Complex archaea that bridge the gap between prokaryotes and eukaryotes.</title>
        <authorList>
            <person name="Spang A."/>
            <person name="Saw J.H."/>
            <person name="Jorgensen S.L."/>
            <person name="Zaremba-Niedzwiedzka K."/>
            <person name="Martijn J."/>
            <person name="Lind A.E."/>
            <person name="van Eijk R."/>
            <person name="Schleper C."/>
            <person name="Guy L."/>
            <person name="Ettema T.J."/>
        </authorList>
    </citation>
    <scope>NUCLEOTIDE SEQUENCE</scope>
</reference>
<feature type="compositionally biased region" description="Basic residues" evidence="1">
    <location>
        <begin position="9"/>
        <end position="19"/>
    </location>
</feature>
<sequence>MASSDTKDSRRRKKVAKKKASQDRLEKAIRDKTKEITIDGRKLTLRKWSLRQGMKLGAKIASVIREAMPTGNVADIMHANVEQIVLDNEGNFIDVLVSSVERCFDGDGDGRRQAASDWVDDLALEDGLELFSEIARMNIRPLILKLGEMNKNLIPGLNQKDGSGKPEVSQPQTSSPS</sequence>
<dbReference type="EMBL" id="LAZR01000345">
    <property type="protein sequence ID" value="KKN73351.1"/>
    <property type="molecule type" value="Genomic_DNA"/>
</dbReference>
<evidence type="ECO:0000313" key="2">
    <source>
        <dbReference type="EMBL" id="KKN73351.1"/>
    </source>
</evidence>
<proteinExistence type="predicted"/>